<sequence>MIAANTSFPIAHTKDKAVKPYFVQRKNTEHWNTSDCFATYQEAHPYIVAKMERYPNVSWRILIHRQA</sequence>
<keyword evidence="2" id="KW-1185">Reference proteome</keyword>
<organism evidence="1 2">
    <name type="scientific">Achromobacter phage vB_AxyP_19-32_Axy09</name>
    <dbReference type="NCBI Taxonomy" id="2591040"/>
    <lineage>
        <taxon>Viruses</taxon>
        <taxon>Duplodnaviria</taxon>
        <taxon>Heunggongvirae</taxon>
        <taxon>Uroviricota</taxon>
        <taxon>Caudoviricetes</taxon>
        <taxon>Autographivirales</taxon>
        <taxon>Autoscriptoviridae</taxon>
        <taxon>Axyvirus</taxon>
        <taxon>Axyvirus 1932Axy09</taxon>
    </lineage>
</organism>
<protein>
    <submittedName>
        <fullName evidence="1">Uncharacterized protein</fullName>
    </submittedName>
</protein>
<reference evidence="1 2" key="1">
    <citation type="submission" date="2019-05" db="EMBL/GenBank/DDBJ databases">
        <title>Complete genome sequence of sixteen phages from Abidjan, cote d'Ivoire, isolated on a single strain of Achromobacter xylosoxidans.</title>
        <authorList>
            <person name="Essoh C."/>
            <person name="Vernadet J.-P."/>
            <person name="Vergnaud G."/>
            <person name="Pourcel C."/>
        </authorList>
    </citation>
    <scope>NUCLEOTIDE SEQUENCE [LARGE SCALE GENOMIC DNA]</scope>
</reference>
<gene>
    <name evidence="1" type="ORF">Axy09_001</name>
</gene>
<dbReference type="Proteomes" id="UP000316962">
    <property type="component" value="Segment"/>
</dbReference>
<evidence type="ECO:0000313" key="2">
    <source>
        <dbReference type="Proteomes" id="UP000316962"/>
    </source>
</evidence>
<dbReference type="EMBL" id="MK962628">
    <property type="protein sequence ID" value="QDH83910.1"/>
    <property type="molecule type" value="Genomic_DNA"/>
</dbReference>
<proteinExistence type="predicted"/>
<accession>A0A514CTY1</accession>
<name>A0A514CTY1_9CAUD</name>
<evidence type="ECO:0000313" key="1">
    <source>
        <dbReference type="EMBL" id="QDH83910.1"/>
    </source>
</evidence>